<protein>
    <submittedName>
        <fullName evidence="2">Uncharacterized protein</fullName>
    </submittedName>
</protein>
<dbReference type="EMBL" id="BQNB010016171">
    <property type="protein sequence ID" value="GJT48637.1"/>
    <property type="molecule type" value="Genomic_DNA"/>
</dbReference>
<gene>
    <name evidence="2" type="ORF">Tco_0974794</name>
</gene>
<feature type="region of interest" description="Disordered" evidence="1">
    <location>
        <begin position="42"/>
        <end position="97"/>
    </location>
</feature>
<dbReference type="Proteomes" id="UP001151760">
    <property type="component" value="Unassembled WGS sequence"/>
</dbReference>
<comment type="caution">
    <text evidence="2">The sequence shown here is derived from an EMBL/GenBank/DDBJ whole genome shotgun (WGS) entry which is preliminary data.</text>
</comment>
<name>A0ABQ5ECQ7_9ASTR</name>
<proteinExistence type="predicted"/>
<reference evidence="2" key="2">
    <citation type="submission" date="2022-01" db="EMBL/GenBank/DDBJ databases">
        <authorList>
            <person name="Yamashiro T."/>
            <person name="Shiraishi A."/>
            <person name="Satake H."/>
            <person name="Nakayama K."/>
        </authorList>
    </citation>
    <scope>NUCLEOTIDE SEQUENCE</scope>
</reference>
<evidence type="ECO:0000313" key="3">
    <source>
        <dbReference type="Proteomes" id="UP001151760"/>
    </source>
</evidence>
<evidence type="ECO:0000256" key="1">
    <source>
        <dbReference type="SAM" id="MobiDB-lite"/>
    </source>
</evidence>
<sequence>MSSSPPQIPFPLSPPSPVLTAPPPSPIRSLGYRAATIRMRAEAAATSHSLPLPPPFILSPTRPDAPPPLPTSAPTSFPPLSLPTDSHREGRPEVNLPPRMGLGIALGPGYEVGESSAAAAARPAGGFRADYGFVATMDRQIRRDPERYVGYGITDSWDEIVETLQGAPVSTDTELGAHMREFESMVRRDTDEIYTARDDTPPMETEAGMSREAWGRAMDASDLAHGGVISLRTTVHAQMAEIAELQSADRRRQRAMSDLLETDRRRREEMRELRAADRTRQQQIIQTLTAVQTLQRETIPLQRLVTTLQGQVTALQGQVMTLQGQVTVLQGQQGPAGGPAQPELPKDTGSSS</sequence>
<feature type="region of interest" description="Disordered" evidence="1">
    <location>
        <begin position="330"/>
        <end position="352"/>
    </location>
</feature>
<feature type="compositionally biased region" description="Pro residues" evidence="1">
    <location>
        <begin position="51"/>
        <end position="81"/>
    </location>
</feature>
<accession>A0ABQ5ECQ7</accession>
<feature type="compositionally biased region" description="Pro residues" evidence="1">
    <location>
        <begin position="1"/>
        <end position="26"/>
    </location>
</feature>
<reference evidence="2" key="1">
    <citation type="journal article" date="2022" name="Int. J. Mol. Sci.">
        <title>Draft Genome of Tanacetum Coccineum: Genomic Comparison of Closely Related Tanacetum-Family Plants.</title>
        <authorList>
            <person name="Yamashiro T."/>
            <person name="Shiraishi A."/>
            <person name="Nakayama K."/>
            <person name="Satake H."/>
        </authorList>
    </citation>
    <scope>NUCLEOTIDE SEQUENCE</scope>
</reference>
<feature type="region of interest" description="Disordered" evidence="1">
    <location>
        <begin position="1"/>
        <end position="29"/>
    </location>
</feature>
<keyword evidence="3" id="KW-1185">Reference proteome</keyword>
<organism evidence="2 3">
    <name type="scientific">Tanacetum coccineum</name>
    <dbReference type="NCBI Taxonomy" id="301880"/>
    <lineage>
        <taxon>Eukaryota</taxon>
        <taxon>Viridiplantae</taxon>
        <taxon>Streptophyta</taxon>
        <taxon>Embryophyta</taxon>
        <taxon>Tracheophyta</taxon>
        <taxon>Spermatophyta</taxon>
        <taxon>Magnoliopsida</taxon>
        <taxon>eudicotyledons</taxon>
        <taxon>Gunneridae</taxon>
        <taxon>Pentapetalae</taxon>
        <taxon>asterids</taxon>
        <taxon>campanulids</taxon>
        <taxon>Asterales</taxon>
        <taxon>Asteraceae</taxon>
        <taxon>Asteroideae</taxon>
        <taxon>Anthemideae</taxon>
        <taxon>Anthemidinae</taxon>
        <taxon>Tanacetum</taxon>
    </lineage>
</organism>
<evidence type="ECO:0000313" key="2">
    <source>
        <dbReference type="EMBL" id="GJT48637.1"/>
    </source>
</evidence>
<feature type="compositionally biased region" description="Low complexity" evidence="1">
    <location>
        <begin position="330"/>
        <end position="341"/>
    </location>
</feature>